<reference evidence="1" key="3">
    <citation type="submission" date="2022-06" db="UniProtKB">
        <authorList>
            <consortium name="EnsemblPlants"/>
        </authorList>
    </citation>
    <scope>IDENTIFICATION</scope>
</reference>
<evidence type="ECO:0000313" key="2">
    <source>
        <dbReference type="Proteomes" id="UP000015106"/>
    </source>
</evidence>
<name>A0A8R7PXZ8_TRIUA</name>
<evidence type="ECO:0000313" key="1">
    <source>
        <dbReference type="EnsemblPlants" id="TuG1812G0300004824.01.T01.cds462008"/>
    </source>
</evidence>
<dbReference type="EnsemblPlants" id="TuG1812G0300004824.01.T01">
    <property type="protein sequence ID" value="TuG1812G0300004824.01.T01.cds462008"/>
    <property type="gene ID" value="TuG1812G0300004824.01"/>
</dbReference>
<dbReference type="Gramene" id="TuG1812G0300004824.01.T01">
    <property type="protein sequence ID" value="TuG1812G0300004824.01.T01.cds462008"/>
    <property type="gene ID" value="TuG1812G0300004824.01"/>
</dbReference>
<dbReference type="AlphaFoldDB" id="A0A8R7PXZ8"/>
<accession>A0A8R7PXZ8</accession>
<keyword evidence="2" id="KW-1185">Reference proteome</keyword>
<reference evidence="1" key="2">
    <citation type="submission" date="2018-03" db="EMBL/GenBank/DDBJ databases">
        <title>The Triticum urartu genome reveals the dynamic nature of wheat genome evolution.</title>
        <authorList>
            <person name="Ling H."/>
            <person name="Ma B."/>
            <person name="Shi X."/>
            <person name="Liu H."/>
            <person name="Dong L."/>
            <person name="Sun H."/>
            <person name="Cao Y."/>
            <person name="Gao Q."/>
            <person name="Zheng S."/>
            <person name="Li Y."/>
            <person name="Yu Y."/>
            <person name="Du H."/>
            <person name="Qi M."/>
            <person name="Li Y."/>
            <person name="Yu H."/>
            <person name="Cui Y."/>
            <person name="Wang N."/>
            <person name="Chen C."/>
            <person name="Wu H."/>
            <person name="Zhao Y."/>
            <person name="Zhang J."/>
            <person name="Li Y."/>
            <person name="Zhou W."/>
            <person name="Zhang B."/>
            <person name="Hu W."/>
            <person name="Eijk M."/>
            <person name="Tang J."/>
            <person name="Witsenboer H."/>
            <person name="Zhao S."/>
            <person name="Li Z."/>
            <person name="Zhang A."/>
            <person name="Wang D."/>
            <person name="Liang C."/>
        </authorList>
    </citation>
    <scope>NUCLEOTIDE SEQUENCE [LARGE SCALE GENOMIC DNA]</scope>
    <source>
        <strain evidence="1">cv. G1812</strain>
    </source>
</reference>
<proteinExistence type="predicted"/>
<protein>
    <submittedName>
        <fullName evidence="1">Uncharacterized protein</fullName>
    </submittedName>
</protein>
<reference evidence="2" key="1">
    <citation type="journal article" date="2013" name="Nature">
        <title>Draft genome of the wheat A-genome progenitor Triticum urartu.</title>
        <authorList>
            <person name="Ling H.Q."/>
            <person name="Zhao S."/>
            <person name="Liu D."/>
            <person name="Wang J."/>
            <person name="Sun H."/>
            <person name="Zhang C."/>
            <person name="Fan H."/>
            <person name="Li D."/>
            <person name="Dong L."/>
            <person name="Tao Y."/>
            <person name="Gao C."/>
            <person name="Wu H."/>
            <person name="Li Y."/>
            <person name="Cui Y."/>
            <person name="Guo X."/>
            <person name="Zheng S."/>
            <person name="Wang B."/>
            <person name="Yu K."/>
            <person name="Liang Q."/>
            <person name="Yang W."/>
            <person name="Lou X."/>
            <person name="Chen J."/>
            <person name="Feng M."/>
            <person name="Jian J."/>
            <person name="Zhang X."/>
            <person name="Luo G."/>
            <person name="Jiang Y."/>
            <person name="Liu J."/>
            <person name="Wang Z."/>
            <person name="Sha Y."/>
            <person name="Zhang B."/>
            <person name="Wu H."/>
            <person name="Tang D."/>
            <person name="Shen Q."/>
            <person name="Xue P."/>
            <person name="Zou S."/>
            <person name="Wang X."/>
            <person name="Liu X."/>
            <person name="Wang F."/>
            <person name="Yang Y."/>
            <person name="An X."/>
            <person name="Dong Z."/>
            <person name="Zhang K."/>
            <person name="Zhang X."/>
            <person name="Luo M.C."/>
            <person name="Dvorak J."/>
            <person name="Tong Y."/>
            <person name="Wang J."/>
            <person name="Yang H."/>
            <person name="Li Z."/>
            <person name="Wang D."/>
            <person name="Zhang A."/>
            <person name="Wang J."/>
        </authorList>
    </citation>
    <scope>NUCLEOTIDE SEQUENCE</scope>
    <source>
        <strain evidence="2">cv. G1812</strain>
    </source>
</reference>
<sequence length="72" mass="7667">TFFFTKLNINYNKGSNYLLTQVVSLSELCSAPAVSEICRHPLSALSGSIGSINPLISRRPSGPAKSVALTMP</sequence>
<organism evidence="1 2">
    <name type="scientific">Triticum urartu</name>
    <name type="common">Red wild einkorn</name>
    <name type="synonym">Crithodium urartu</name>
    <dbReference type="NCBI Taxonomy" id="4572"/>
    <lineage>
        <taxon>Eukaryota</taxon>
        <taxon>Viridiplantae</taxon>
        <taxon>Streptophyta</taxon>
        <taxon>Embryophyta</taxon>
        <taxon>Tracheophyta</taxon>
        <taxon>Spermatophyta</taxon>
        <taxon>Magnoliopsida</taxon>
        <taxon>Liliopsida</taxon>
        <taxon>Poales</taxon>
        <taxon>Poaceae</taxon>
        <taxon>BOP clade</taxon>
        <taxon>Pooideae</taxon>
        <taxon>Triticodae</taxon>
        <taxon>Triticeae</taxon>
        <taxon>Triticinae</taxon>
        <taxon>Triticum</taxon>
    </lineage>
</organism>
<dbReference type="Proteomes" id="UP000015106">
    <property type="component" value="Chromosome 3"/>
</dbReference>